<dbReference type="RefSeq" id="WP_024836822.1">
    <property type="nucleotide sequence ID" value="NZ_CP113524.1"/>
</dbReference>
<evidence type="ECO:0000313" key="2">
    <source>
        <dbReference type="Proteomes" id="UP001163115"/>
    </source>
</evidence>
<gene>
    <name evidence="1" type="ORF">OW255_05910</name>
</gene>
<name>A0ABY7AEA5_9FIRM</name>
<accession>A0ABY7AEA5</accession>
<dbReference type="Proteomes" id="UP001163115">
    <property type="component" value="Chromosome"/>
</dbReference>
<evidence type="ECO:0000313" key="1">
    <source>
        <dbReference type="EMBL" id="WAJ25042.1"/>
    </source>
</evidence>
<organism evidence="1 2">
    <name type="scientific">Lacrimispora xylanolytica</name>
    <dbReference type="NCBI Taxonomy" id="29375"/>
    <lineage>
        <taxon>Bacteria</taxon>
        <taxon>Bacillati</taxon>
        <taxon>Bacillota</taxon>
        <taxon>Clostridia</taxon>
        <taxon>Lachnospirales</taxon>
        <taxon>Lachnospiraceae</taxon>
        <taxon>Lacrimispora</taxon>
    </lineage>
</organism>
<protein>
    <submittedName>
        <fullName evidence="1">Uncharacterized protein</fullName>
    </submittedName>
</protein>
<proteinExistence type="predicted"/>
<reference evidence="1" key="1">
    <citation type="submission" date="2022-11" db="EMBL/GenBank/DDBJ databases">
        <title>Lacrimispora xylanolytica sy1, complete genome.</title>
        <authorList>
            <person name="Choi S."/>
        </authorList>
    </citation>
    <scope>NUCLEOTIDE SEQUENCE</scope>
    <source>
        <strain evidence="1">Sy1</strain>
    </source>
</reference>
<sequence>MRFFTIEQDKALQDQIRFRDFDINGPRHIFYKEDRDDIQESTMMYLTKDSGEAAPDFIQSPVYLVSDQVKKVFDVYEDDMVFKTVTIAHKERETIWVYHHLLLERLDAFAEETEFYTNGSIKRLVLDPEKIGDHKVFLLNDKRFPNPLISLEVAESLLRRNVMGIIFKEVEVGAWQN</sequence>
<dbReference type="EMBL" id="CP113524">
    <property type="protein sequence ID" value="WAJ25042.1"/>
    <property type="molecule type" value="Genomic_DNA"/>
</dbReference>
<keyword evidence="2" id="KW-1185">Reference proteome</keyword>